<accession>A0A4Z1SL65</accession>
<organism evidence="1 2">
    <name type="scientific">Giardia muris</name>
    <dbReference type="NCBI Taxonomy" id="5742"/>
    <lineage>
        <taxon>Eukaryota</taxon>
        <taxon>Metamonada</taxon>
        <taxon>Diplomonadida</taxon>
        <taxon>Hexamitidae</taxon>
        <taxon>Giardiinae</taxon>
        <taxon>Giardia</taxon>
    </lineage>
</organism>
<dbReference type="Proteomes" id="UP000315496">
    <property type="component" value="Chromosome 5"/>
</dbReference>
<keyword evidence="2" id="KW-1185">Reference proteome</keyword>
<sequence>MVQLILHTDAISGFQAAIAYLWQQQETFVRLGICFLCEPGVGAQAIHVTAGIDGSLGGAGGVSFVIDTPFVDFPGQAGLDNQGHKGTSCIYVELHSNTLGPLVTILEHSSHHLLIIEFGRQQDLWMKCTRYLTLSKNKKATDVNYVIAQVVLSTQTLTYNITALQYLETIVTTLNMCTPLLSFARRNGGCNPVASALSLRQIIHSFTCLTASLPSIYPEVMLQLLVVDLADVSSFTRTVLRTGVISGSSNSNTGTTSQITLSVSQNTMNEEETRELGEGLNKTCPQLANYIYHAQPEAELHLKDSAWAFVGKSILMLLTAYKLNITLFTSITTSLMKRVVERIGQDSTVSVSTQTLQLLEAVIGTQRPEGVLLAYDLYHFFRSSLRYIAFCLFLQSDSPFLSFLGISTPYPILSYDLCIDNAGQEFLASAFQSVQGNVYDATLRGLNVHVIRRIGTKAYGQLLLRDMANHIAIKVDGVFCRSKLPESAYPSTRVGSSLPFSGDSNPFPGGQDPRLISGTATLMQHPLPVTPTLHSTGYERLHEQTGLGQTVANGYLLDPAMQVIPDERLMRTPSLQTIGTPNASHRRLQEALVTDQEINELPQTSNMYPFHTPVLLPAGLSPGRLESHSLQAPIHSPTPHKSPISKTPLINIPSTMEPNVSDPNSESHKEVELQLTPEIPHEPNFLSLLLEPSNDDPEPALDLEAVLLQTRSAN</sequence>
<reference evidence="1 2" key="1">
    <citation type="submission" date="2019-05" db="EMBL/GenBank/DDBJ databases">
        <title>The compact genome of Giardia muris reveals important steps in the evolution of intestinal protozoan parasites.</title>
        <authorList>
            <person name="Xu F."/>
            <person name="Jimenez-Gonzalez A."/>
            <person name="Einarsson E."/>
            <person name="Astvaldsson A."/>
            <person name="Peirasmaki D."/>
            <person name="Eckmann L."/>
            <person name="Andersson J.O."/>
            <person name="Svard S.G."/>
            <person name="Jerlstrom-Hultqvist J."/>
        </authorList>
    </citation>
    <scope>NUCLEOTIDE SEQUENCE [LARGE SCALE GENOMIC DNA]</scope>
    <source>
        <strain evidence="1 2">Roberts-Thomson</strain>
    </source>
</reference>
<evidence type="ECO:0000313" key="2">
    <source>
        <dbReference type="Proteomes" id="UP000315496"/>
    </source>
</evidence>
<proteinExistence type="predicted"/>
<gene>
    <name evidence="1" type="ORF">GMRT_14853</name>
</gene>
<dbReference type="EMBL" id="VDLU01000005">
    <property type="protein sequence ID" value="TNJ26230.1"/>
    <property type="molecule type" value="Genomic_DNA"/>
</dbReference>
<evidence type="ECO:0000313" key="1">
    <source>
        <dbReference type="EMBL" id="TNJ26230.1"/>
    </source>
</evidence>
<comment type="caution">
    <text evidence="1">The sequence shown here is derived from an EMBL/GenBank/DDBJ whole genome shotgun (WGS) entry which is preliminary data.</text>
</comment>
<protein>
    <submittedName>
        <fullName evidence="1">Uncharacterized protein</fullName>
    </submittedName>
</protein>
<name>A0A4Z1SL65_GIAMU</name>
<dbReference type="AlphaFoldDB" id="A0A4Z1SL65"/>
<dbReference type="OrthoDB" id="10253902at2759"/>
<dbReference type="VEuPathDB" id="GiardiaDB:GMRT_14853"/>